<evidence type="ECO:0000256" key="4">
    <source>
        <dbReference type="ARBA" id="ARBA00022676"/>
    </source>
</evidence>
<dbReference type="OMA" id="IYLEEYH"/>
<dbReference type="GO" id="GO:0042283">
    <property type="term" value="F:dolichyl pyrophosphate Glc1Man9GlcNAc2 alpha-1,3-glucosyltransferase activity"/>
    <property type="evidence" value="ECO:0007669"/>
    <property type="project" value="TreeGrafter"/>
</dbReference>
<keyword evidence="4 10" id="KW-0328">Glycosyltransferase</keyword>
<comment type="subcellular location">
    <subcellularLocation>
        <location evidence="1 10">Endoplasmic reticulum membrane</location>
        <topology evidence="1 10">Multi-pass membrane protein</topology>
    </subcellularLocation>
</comment>
<keyword evidence="6 10" id="KW-0812">Transmembrane</keyword>
<comment type="caution">
    <text evidence="10">Lacks conserved residue(s) required for the propagation of feature annotation.</text>
</comment>
<feature type="transmembrane region" description="Helical" evidence="10">
    <location>
        <begin position="190"/>
        <end position="209"/>
    </location>
</feature>
<accession>D8MAN4</accession>
<evidence type="ECO:0000313" key="12">
    <source>
        <dbReference type="EMBL" id="CBK25123.2"/>
    </source>
</evidence>
<evidence type="ECO:0000256" key="10">
    <source>
        <dbReference type="RuleBase" id="RU363110"/>
    </source>
</evidence>
<feature type="transmembrane region" description="Helical" evidence="10">
    <location>
        <begin position="128"/>
        <end position="147"/>
    </location>
</feature>
<organism evidence="12">
    <name type="scientific">Blastocystis hominis</name>
    <dbReference type="NCBI Taxonomy" id="12968"/>
    <lineage>
        <taxon>Eukaryota</taxon>
        <taxon>Sar</taxon>
        <taxon>Stramenopiles</taxon>
        <taxon>Bigyra</taxon>
        <taxon>Opalozoa</taxon>
        <taxon>Opalinata</taxon>
        <taxon>Blastocystidae</taxon>
        <taxon>Blastocystis</taxon>
    </lineage>
</organism>
<dbReference type="GO" id="GO:0006487">
    <property type="term" value="P:protein N-linked glycosylation"/>
    <property type="evidence" value="ECO:0007669"/>
    <property type="project" value="TreeGrafter"/>
</dbReference>
<dbReference type="UniPathway" id="UPA00378"/>
<dbReference type="GO" id="GO:0005789">
    <property type="term" value="C:endoplasmic reticulum membrane"/>
    <property type="evidence" value="ECO:0007669"/>
    <property type="project" value="UniProtKB-SubCell"/>
</dbReference>
<proteinExistence type="inferred from homology"/>
<dbReference type="Pfam" id="PF03155">
    <property type="entry name" value="Alg6_Alg8"/>
    <property type="match status" value="1"/>
</dbReference>
<feature type="transmembrane region" description="Helical" evidence="10">
    <location>
        <begin position="221"/>
        <end position="240"/>
    </location>
</feature>
<dbReference type="InterPro" id="IPR004856">
    <property type="entry name" value="Glyco_trans_ALG6/ALG8"/>
</dbReference>
<evidence type="ECO:0000256" key="9">
    <source>
        <dbReference type="ARBA" id="ARBA00023136"/>
    </source>
</evidence>
<feature type="transmembrane region" description="Helical" evidence="10">
    <location>
        <begin position="6"/>
        <end position="27"/>
    </location>
</feature>
<keyword evidence="7 10" id="KW-0256">Endoplasmic reticulum</keyword>
<dbReference type="EC" id="2.4.1.-" evidence="10"/>
<feature type="region of interest" description="Disordered" evidence="11">
    <location>
        <begin position="494"/>
        <end position="522"/>
    </location>
</feature>
<comment type="pathway">
    <text evidence="2 10">Protein modification; protein glycosylation.</text>
</comment>
<protein>
    <recommendedName>
        <fullName evidence="10">Alpha-1,3-glucosyltransferase</fullName>
        <ecNumber evidence="10">2.4.1.-</ecNumber>
    </recommendedName>
</protein>
<feature type="compositionally biased region" description="Basic and acidic residues" evidence="11">
    <location>
        <begin position="497"/>
        <end position="509"/>
    </location>
</feature>
<keyword evidence="9 10" id="KW-0472">Membrane</keyword>
<name>D8MAN4_BLAHO</name>
<dbReference type="RefSeq" id="XP_012899171.1">
    <property type="nucleotide sequence ID" value="XM_013043717.1"/>
</dbReference>
<evidence type="ECO:0000256" key="7">
    <source>
        <dbReference type="ARBA" id="ARBA00022824"/>
    </source>
</evidence>
<evidence type="ECO:0000256" key="8">
    <source>
        <dbReference type="ARBA" id="ARBA00022989"/>
    </source>
</evidence>
<dbReference type="InParanoid" id="D8MAN4"/>
<evidence type="ECO:0000256" key="3">
    <source>
        <dbReference type="ARBA" id="ARBA00008715"/>
    </source>
</evidence>
<dbReference type="OrthoDB" id="1689333at2759"/>
<feature type="transmembrane region" description="Helical" evidence="10">
    <location>
        <begin position="159"/>
        <end position="184"/>
    </location>
</feature>
<dbReference type="GeneID" id="24921762"/>
<keyword evidence="13" id="KW-1185">Reference proteome</keyword>
<dbReference type="PANTHER" id="PTHR12413:SF2">
    <property type="entry name" value="DOLICHYL PYROPHOSPHATE GLC1MAN9GLCNAC2 ALPHA-1,3-GLUCOSYLTRANSFERASE-RELATED"/>
    <property type="match status" value="1"/>
</dbReference>
<keyword evidence="8 10" id="KW-1133">Transmembrane helix</keyword>
<evidence type="ECO:0000256" key="11">
    <source>
        <dbReference type="SAM" id="MobiDB-lite"/>
    </source>
</evidence>
<comment type="similarity">
    <text evidence="3 10">Belongs to the ALG6/ALG8 glucosyltransferase family.</text>
</comment>
<reference evidence="12" key="1">
    <citation type="submission" date="2010-02" db="EMBL/GenBank/DDBJ databases">
        <title>Sequencing and annotation of the Blastocystis hominis genome.</title>
        <authorList>
            <person name="Wincker P."/>
        </authorList>
    </citation>
    <scope>NUCLEOTIDE SEQUENCE</scope>
    <source>
        <strain evidence="12">Singapore isolate B</strain>
    </source>
</reference>
<evidence type="ECO:0000256" key="2">
    <source>
        <dbReference type="ARBA" id="ARBA00004922"/>
    </source>
</evidence>
<sequence>MQLKEWLRVLRVIAVVTAIKFIMIPSYHSTDFEVHRNWLAITHSLPISKWYYENTSEWTLDYPPFFAWFEYLLSQVAEWFDPEMLKVENLNYASAKTVLFQRLSVEATDFVLIGTLIYYFFFPRVTSFRSSLLFFSLCVFAPGFLIVDHIHFQYNGYLIGLYLLSIVLLFFNHPLLAALCFSFTMNSKHLFCFQAPIFFVFLLKTYCIGGKLSLQRFSLRFLLLAAIVLLTFFVSFYPIIRNDPIADFLQVLSRLFPFQRGLLHAYWAPNFWALYAGIDRVAGFVIRKACALGWLCGIPVMEGNSADGKVGLVHFAVLPEISSMQTMVLIAAVYAPILWTLWKRPSGEMLIRCRKSERLFLMRSRLRSIHAELFLVRLARAREGHSSRARSARPAASSLCGGRQDLLAGESIGHRGLVPAALHAPRRNHGVSAHRELSVDQLEPAARAVRSRVERCVRADRRCGDRWDSGRGGVRDVRVSDLVQQKLPVPPLDGDFAELRAGEPARVSRELPTNTKTKARLT</sequence>
<dbReference type="AlphaFoldDB" id="D8MAN4"/>
<evidence type="ECO:0000256" key="1">
    <source>
        <dbReference type="ARBA" id="ARBA00004477"/>
    </source>
</evidence>
<evidence type="ECO:0000256" key="6">
    <source>
        <dbReference type="ARBA" id="ARBA00022692"/>
    </source>
</evidence>
<evidence type="ECO:0000313" key="13">
    <source>
        <dbReference type="Proteomes" id="UP000008312"/>
    </source>
</evidence>
<gene>
    <name evidence="12" type="ORF">GSBLH_T00004756001</name>
</gene>
<dbReference type="PANTHER" id="PTHR12413">
    <property type="entry name" value="DOLICHYL GLYCOSYLTRANSFERASE"/>
    <property type="match status" value="1"/>
</dbReference>
<keyword evidence="5 10" id="KW-0808">Transferase</keyword>
<dbReference type="EMBL" id="FN668690">
    <property type="protein sequence ID" value="CBK25123.2"/>
    <property type="molecule type" value="Genomic_DNA"/>
</dbReference>
<evidence type="ECO:0000256" key="5">
    <source>
        <dbReference type="ARBA" id="ARBA00022679"/>
    </source>
</evidence>
<dbReference type="Proteomes" id="UP000008312">
    <property type="component" value="Unassembled WGS sequence"/>
</dbReference>